<dbReference type="PROSITE" id="PS51257">
    <property type="entry name" value="PROKAR_LIPOPROTEIN"/>
    <property type="match status" value="1"/>
</dbReference>
<keyword evidence="4" id="KW-1185">Reference proteome</keyword>
<dbReference type="Proteomes" id="UP001189915">
    <property type="component" value="Unassembled WGS sequence"/>
</dbReference>
<comment type="caution">
    <text evidence="3">The sequence shown here is derived from an EMBL/GenBank/DDBJ whole genome shotgun (WGS) entry which is preliminary data.</text>
</comment>
<keyword evidence="2" id="KW-0732">Signal</keyword>
<proteinExistence type="predicted"/>
<evidence type="ECO:0000256" key="1">
    <source>
        <dbReference type="SAM" id="MobiDB-lite"/>
    </source>
</evidence>
<name>A0AAD2EW66_9RALS</name>
<evidence type="ECO:0000256" key="2">
    <source>
        <dbReference type="SAM" id="SignalP"/>
    </source>
</evidence>
<gene>
    <name evidence="3" type="ORF">LMG18091_04698</name>
</gene>
<feature type="compositionally biased region" description="Gly residues" evidence="1">
    <location>
        <begin position="30"/>
        <end position="55"/>
    </location>
</feature>
<dbReference type="RefSeq" id="WP_316871680.1">
    <property type="nucleotide sequence ID" value="NZ_CATWAF010000009.1"/>
</dbReference>
<evidence type="ECO:0000313" key="3">
    <source>
        <dbReference type="EMBL" id="CAJ0706393.1"/>
    </source>
</evidence>
<accession>A0AAD2EW66</accession>
<dbReference type="EMBL" id="CATWAF010000009">
    <property type="protein sequence ID" value="CAJ0706393.1"/>
    <property type="molecule type" value="Genomic_DNA"/>
</dbReference>
<reference evidence="3 4" key="1">
    <citation type="submission" date="2023-07" db="EMBL/GenBank/DDBJ databases">
        <authorList>
            <person name="Peeters C."/>
        </authorList>
    </citation>
    <scope>NUCLEOTIDE SEQUENCE [LARGE SCALE GENOMIC DNA]</scope>
    <source>
        <strain evidence="3 4">LMG 18091</strain>
    </source>
</reference>
<feature type="region of interest" description="Disordered" evidence="1">
    <location>
        <begin position="20"/>
        <end position="55"/>
    </location>
</feature>
<evidence type="ECO:0008006" key="5">
    <source>
        <dbReference type="Google" id="ProtNLM"/>
    </source>
</evidence>
<feature type="chain" id="PRO_5042076913" description="Lipoprotein" evidence="2">
    <location>
        <begin position="19"/>
        <end position="327"/>
    </location>
</feature>
<organism evidence="3 4">
    <name type="scientific">Ralstonia wenshanensis</name>
    <dbReference type="NCBI Taxonomy" id="2842456"/>
    <lineage>
        <taxon>Bacteria</taxon>
        <taxon>Pseudomonadati</taxon>
        <taxon>Pseudomonadota</taxon>
        <taxon>Betaproteobacteria</taxon>
        <taxon>Burkholderiales</taxon>
        <taxon>Burkholderiaceae</taxon>
        <taxon>Ralstonia</taxon>
    </lineage>
</organism>
<feature type="signal peptide" evidence="2">
    <location>
        <begin position="1"/>
        <end position="18"/>
    </location>
</feature>
<protein>
    <recommendedName>
        <fullName evidence="5">Lipoprotein</fullName>
    </recommendedName>
</protein>
<sequence>MKTVALIALTCVALTACGGGDSSSTVATGSGSGSGTGAGTGSGSGSGSGSGGGTSGSTLTLRYEALTPAPDAASFLTQVNAEGAKGFRYLSDMFNATTNTTSSIFVNDGAAQTYTYELAAAQTTQSTFIAQANGEGARGYRFEGPLTYGNLYRKDGGSSATYTYVAAAWPTSQAAFLTQANGQGQSGYWLVGPIMLGSTSASLYMKNNASSATYTYDALAPQASAASFLAQANSEGAKGYRGKGELAFGTDVAWIYVKDQTQSPTFTYQSAAMQASSAAFVQQSNTLGAQGIAYFGDLALGTAASYYFQPTNCAGFLCTALNPLTQN</sequence>
<dbReference type="AlphaFoldDB" id="A0AAD2EW66"/>
<evidence type="ECO:0000313" key="4">
    <source>
        <dbReference type="Proteomes" id="UP001189915"/>
    </source>
</evidence>